<dbReference type="Proteomes" id="UP000484015">
    <property type="component" value="Unassembled WGS sequence"/>
</dbReference>
<feature type="transmembrane region" description="Helical" evidence="1">
    <location>
        <begin position="52"/>
        <end position="74"/>
    </location>
</feature>
<dbReference type="InterPro" id="IPR034804">
    <property type="entry name" value="SQR/QFR_C/D"/>
</dbReference>
<evidence type="ECO:0000313" key="3">
    <source>
        <dbReference type="Proteomes" id="UP000484015"/>
    </source>
</evidence>
<keyword evidence="1" id="KW-0812">Transmembrane</keyword>
<keyword evidence="1" id="KW-0472">Membrane</keyword>
<evidence type="ECO:0000256" key="1">
    <source>
        <dbReference type="SAM" id="Phobius"/>
    </source>
</evidence>
<evidence type="ECO:0008006" key="4">
    <source>
        <dbReference type="Google" id="ProtNLM"/>
    </source>
</evidence>
<reference evidence="2 3" key="1">
    <citation type="submission" date="2019-11" db="EMBL/GenBank/DDBJ databases">
        <title>Type strains purchased from KCTC, JCM and DSMZ.</title>
        <authorList>
            <person name="Lu H."/>
        </authorList>
    </citation>
    <scope>NUCLEOTIDE SEQUENCE [LARGE SCALE GENOMIC DNA]</scope>
    <source>
        <strain evidence="2 3">KCTC 42409</strain>
    </source>
</reference>
<feature type="transmembrane region" description="Helical" evidence="1">
    <location>
        <begin position="12"/>
        <end position="32"/>
    </location>
</feature>
<dbReference type="EMBL" id="WNLA01000002">
    <property type="protein sequence ID" value="MTW01412.1"/>
    <property type="molecule type" value="Genomic_DNA"/>
</dbReference>
<comment type="caution">
    <text evidence="2">The sequence shown here is derived from an EMBL/GenBank/DDBJ whole genome shotgun (WGS) entry which is preliminary data.</text>
</comment>
<feature type="transmembrane region" description="Helical" evidence="1">
    <location>
        <begin position="133"/>
        <end position="156"/>
    </location>
</feature>
<name>A0A6L6PXH6_9BURK</name>
<dbReference type="Gene3D" id="1.20.1300.10">
    <property type="entry name" value="Fumarate reductase/succinate dehydrogenase, transmembrane subunit"/>
    <property type="match status" value="1"/>
</dbReference>
<dbReference type="OrthoDB" id="6868340at2"/>
<proteinExistence type="predicted"/>
<dbReference type="AlphaFoldDB" id="A0A6L6PXH6"/>
<dbReference type="GO" id="GO:0016020">
    <property type="term" value="C:membrane"/>
    <property type="evidence" value="ECO:0007669"/>
    <property type="project" value="InterPro"/>
</dbReference>
<organism evidence="2 3">
    <name type="scientific">Pseudoduganella ginsengisoli</name>
    <dbReference type="NCBI Taxonomy" id="1462440"/>
    <lineage>
        <taxon>Bacteria</taxon>
        <taxon>Pseudomonadati</taxon>
        <taxon>Pseudomonadota</taxon>
        <taxon>Betaproteobacteria</taxon>
        <taxon>Burkholderiales</taxon>
        <taxon>Oxalobacteraceae</taxon>
        <taxon>Telluria group</taxon>
        <taxon>Pseudoduganella</taxon>
    </lineage>
</organism>
<sequence>MQTTATLYKLHRYSGIVLGLFLVLHLANQLLLLQGPAVHLQVMDSLRLVYRWPPVEALLLACVLVQIVTGVMRLKRTRGAPNGLATPARIAGMYLLYFLVAHTAATLGGRGLYHLDTNLYFAAAGLHVWPFTLYFVPHYVLALTAIFVHLGSALAPRMGVRKLPARKIAAVVAGAAGALLGAVIVAAMAADNVQIPAQYLAVFYALLPAP</sequence>
<protein>
    <recommendedName>
        <fullName evidence="4">Succinate dehydrogenase</fullName>
    </recommendedName>
</protein>
<accession>A0A6L6PXH6</accession>
<feature type="transmembrane region" description="Helical" evidence="1">
    <location>
        <begin position="94"/>
        <end position="113"/>
    </location>
</feature>
<feature type="transmembrane region" description="Helical" evidence="1">
    <location>
        <begin position="168"/>
        <end position="190"/>
    </location>
</feature>
<evidence type="ECO:0000313" key="2">
    <source>
        <dbReference type="EMBL" id="MTW01412.1"/>
    </source>
</evidence>
<keyword evidence="1" id="KW-1133">Transmembrane helix</keyword>
<gene>
    <name evidence="2" type="ORF">GM668_04845</name>
</gene>
<keyword evidence="3" id="KW-1185">Reference proteome</keyword>
<dbReference type="RefSeq" id="WP_155437826.1">
    <property type="nucleotide sequence ID" value="NZ_WNLA01000002.1"/>
</dbReference>
<dbReference type="SUPFAM" id="SSF81343">
    <property type="entry name" value="Fumarate reductase respiratory complex transmembrane subunits"/>
    <property type="match status" value="1"/>
</dbReference>